<dbReference type="Gene3D" id="3.30.70.100">
    <property type="match status" value="1"/>
</dbReference>
<sequence>MIRHVFAWKVAEGNDPEEIVRLLELLPPKLDFIRYCEIGQHKGDPGDNGAPWDGVLITDFDSWADLDRYSEDPFHLEIVAKLLPMFSDRAVVDFERQA</sequence>
<dbReference type="PROSITE" id="PS51502">
    <property type="entry name" value="S_R_A_B_BARREL"/>
    <property type="match status" value="1"/>
</dbReference>
<feature type="domain" description="Stress-response A/B barrel" evidence="1">
    <location>
        <begin position="2"/>
        <end position="94"/>
    </location>
</feature>
<dbReference type="EMBL" id="FM202432">
    <property type="protein sequence ID" value="CAR47866.1"/>
    <property type="molecule type" value="Genomic_DNA"/>
</dbReference>
<name>B5MAD8_9NOCA</name>
<gene>
    <name evidence="2" type="primary">hpoG</name>
</gene>
<dbReference type="SUPFAM" id="SSF54909">
    <property type="entry name" value="Dimeric alpha+beta barrel"/>
    <property type="match status" value="1"/>
</dbReference>
<reference evidence="2" key="1">
    <citation type="submission" date="2008-04" db="EMBL/GenBank/DDBJ databases">
        <title>Cloning and characterization of genes for the degradation of 2-hydroxypyridine of Rhodococcus sp. strain PY11.</title>
        <authorList>
            <person name="Gasparaviciute R."/>
            <person name="Rutkiene R."/>
            <person name="Casaite V."/>
            <person name="Meskiene R."/>
            <person name="Kutanovas S."/>
            <person name="Meskys R."/>
        </authorList>
    </citation>
    <scope>NUCLEOTIDE SEQUENCE</scope>
    <source>
        <strain evidence="2">PY11</strain>
    </source>
</reference>
<dbReference type="InterPro" id="IPR013097">
    <property type="entry name" value="Dabb"/>
</dbReference>
<accession>B5MAD8</accession>
<evidence type="ECO:0000259" key="1">
    <source>
        <dbReference type="PROSITE" id="PS51502"/>
    </source>
</evidence>
<evidence type="ECO:0000313" key="2">
    <source>
        <dbReference type="EMBL" id="CAR47866.1"/>
    </source>
</evidence>
<dbReference type="InterPro" id="IPR011008">
    <property type="entry name" value="Dimeric_a/b-barrel"/>
</dbReference>
<dbReference type="SMART" id="SM00886">
    <property type="entry name" value="Dabb"/>
    <property type="match status" value="1"/>
</dbReference>
<proteinExistence type="predicted"/>
<protein>
    <submittedName>
        <fullName evidence="2">Uncharacterized protein hpoG</fullName>
    </submittedName>
</protein>
<dbReference type="Pfam" id="PF07876">
    <property type="entry name" value="Dabb"/>
    <property type="match status" value="1"/>
</dbReference>
<reference evidence="2" key="2">
    <citation type="submission" date="2008-08" db="EMBL/GenBank/DDBJ databases">
        <title>Analysis of genes encoding degradation of pyridine and pyridinols.</title>
        <authorList>
            <person name="Gasparaviciute R."/>
        </authorList>
    </citation>
    <scope>NUCLEOTIDE SEQUENCE</scope>
    <source>
        <strain evidence="2">PY11</strain>
    </source>
</reference>
<dbReference type="AlphaFoldDB" id="B5MAD8"/>
<organism evidence="2">
    <name type="scientific">Rhodococcus sp. PY11</name>
    <dbReference type="NCBI Taxonomy" id="551544"/>
    <lineage>
        <taxon>Bacteria</taxon>
        <taxon>Bacillati</taxon>
        <taxon>Actinomycetota</taxon>
        <taxon>Actinomycetes</taxon>
        <taxon>Mycobacteriales</taxon>
        <taxon>Nocardiaceae</taxon>
        <taxon>Rhodococcus</taxon>
    </lineage>
</organism>